<feature type="region of interest" description="Disordered" evidence="1">
    <location>
        <begin position="1"/>
        <end position="81"/>
    </location>
</feature>
<organism evidence="2 3">
    <name type="scientific">Hebeloma cylindrosporum</name>
    <dbReference type="NCBI Taxonomy" id="76867"/>
    <lineage>
        <taxon>Eukaryota</taxon>
        <taxon>Fungi</taxon>
        <taxon>Dikarya</taxon>
        <taxon>Basidiomycota</taxon>
        <taxon>Agaricomycotina</taxon>
        <taxon>Agaricomycetes</taxon>
        <taxon>Agaricomycetidae</taxon>
        <taxon>Agaricales</taxon>
        <taxon>Agaricineae</taxon>
        <taxon>Hymenogastraceae</taxon>
        <taxon>Hebeloma</taxon>
    </lineage>
</organism>
<feature type="region of interest" description="Disordered" evidence="1">
    <location>
        <begin position="111"/>
        <end position="183"/>
    </location>
</feature>
<reference evidence="2 3" key="1">
    <citation type="submission" date="2014-04" db="EMBL/GenBank/DDBJ databases">
        <authorList>
            <consortium name="DOE Joint Genome Institute"/>
            <person name="Kuo A."/>
            <person name="Gay G."/>
            <person name="Dore J."/>
            <person name="Kohler A."/>
            <person name="Nagy L.G."/>
            <person name="Floudas D."/>
            <person name="Copeland A."/>
            <person name="Barry K.W."/>
            <person name="Cichocki N."/>
            <person name="Veneault-Fourrey C."/>
            <person name="LaButti K."/>
            <person name="Lindquist E.A."/>
            <person name="Lipzen A."/>
            <person name="Lundell T."/>
            <person name="Morin E."/>
            <person name="Murat C."/>
            <person name="Sun H."/>
            <person name="Tunlid A."/>
            <person name="Henrissat B."/>
            <person name="Grigoriev I.V."/>
            <person name="Hibbett D.S."/>
            <person name="Martin F."/>
            <person name="Nordberg H.P."/>
            <person name="Cantor M.N."/>
            <person name="Hua S.X."/>
        </authorList>
    </citation>
    <scope>NUCLEOTIDE SEQUENCE [LARGE SCALE GENOMIC DNA]</scope>
    <source>
        <strain evidence="3">h7</strain>
    </source>
</reference>
<dbReference type="EMBL" id="KN831792">
    <property type="protein sequence ID" value="KIM38285.1"/>
    <property type="molecule type" value="Genomic_DNA"/>
</dbReference>
<evidence type="ECO:0000256" key="1">
    <source>
        <dbReference type="SAM" id="MobiDB-lite"/>
    </source>
</evidence>
<feature type="compositionally biased region" description="Polar residues" evidence="1">
    <location>
        <begin position="53"/>
        <end position="63"/>
    </location>
</feature>
<proteinExistence type="predicted"/>
<protein>
    <submittedName>
        <fullName evidence="2">Uncharacterized protein</fullName>
    </submittedName>
</protein>
<feature type="compositionally biased region" description="Low complexity" evidence="1">
    <location>
        <begin position="124"/>
        <end position="138"/>
    </location>
</feature>
<evidence type="ECO:0000313" key="3">
    <source>
        <dbReference type="Proteomes" id="UP000053424"/>
    </source>
</evidence>
<dbReference type="AlphaFoldDB" id="A0A0C3BNP6"/>
<name>A0A0C3BNP6_HEBCY</name>
<evidence type="ECO:0000313" key="2">
    <source>
        <dbReference type="EMBL" id="KIM38285.1"/>
    </source>
</evidence>
<feature type="compositionally biased region" description="Polar residues" evidence="1">
    <location>
        <begin position="242"/>
        <end position="264"/>
    </location>
</feature>
<feature type="region of interest" description="Disordered" evidence="1">
    <location>
        <begin position="195"/>
        <end position="268"/>
    </location>
</feature>
<keyword evidence="3" id="KW-1185">Reference proteome</keyword>
<reference evidence="3" key="2">
    <citation type="submission" date="2015-01" db="EMBL/GenBank/DDBJ databases">
        <title>Evolutionary Origins and Diversification of the Mycorrhizal Mutualists.</title>
        <authorList>
            <consortium name="DOE Joint Genome Institute"/>
            <consortium name="Mycorrhizal Genomics Consortium"/>
            <person name="Kohler A."/>
            <person name="Kuo A."/>
            <person name="Nagy L.G."/>
            <person name="Floudas D."/>
            <person name="Copeland A."/>
            <person name="Barry K.W."/>
            <person name="Cichocki N."/>
            <person name="Veneault-Fourrey C."/>
            <person name="LaButti K."/>
            <person name="Lindquist E.A."/>
            <person name="Lipzen A."/>
            <person name="Lundell T."/>
            <person name="Morin E."/>
            <person name="Murat C."/>
            <person name="Riley R."/>
            <person name="Ohm R."/>
            <person name="Sun H."/>
            <person name="Tunlid A."/>
            <person name="Henrissat B."/>
            <person name="Grigoriev I.V."/>
            <person name="Hibbett D.S."/>
            <person name="Martin F."/>
        </authorList>
    </citation>
    <scope>NUCLEOTIDE SEQUENCE [LARGE SCALE GENOMIC DNA]</scope>
    <source>
        <strain evidence="3">h7</strain>
    </source>
</reference>
<dbReference type="Proteomes" id="UP000053424">
    <property type="component" value="Unassembled WGS sequence"/>
</dbReference>
<sequence length="322" mass="35674">MNSKQSLGDPTLRVADAPHLRSVPHSRTKPRPISLFPIPHSESPLSPLIPSFRSPSRLSTSPDRLSRTDPQPPSPDIETAIGLPPKYTLQLNLPGDCSSLLILSEYGFGISDEDSDTRKVQDKSYSPASSSPTNTTASARRRSKDTLPSPIENSPGVASQAPHDPPPGQRLSSSYFNFDTDSSDSDATQIVVVHRRLTTSTNSSKTGKKRGSRPSTPRSIHPPARSSRNFIRSPYQPRRPNSRNSPSLHLRTSTQCSHSRQSSRQAHDVASILDSLSPARPLVPPTKPFLSTRHLLQKSRLYIFREEKKSHFPVFSYFEFLQ</sequence>
<dbReference type="HOGENOM" id="CLU_863448_0_0_1"/>
<feature type="compositionally biased region" description="Polar residues" evidence="1">
    <location>
        <begin position="170"/>
        <end position="183"/>
    </location>
</feature>
<gene>
    <name evidence="2" type="ORF">M413DRAFT_448022</name>
</gene>
<accession>A0A0C3BNP6</accession>